<feature type="region of interest" description="Disordered" evidence="1">
    <location>
        <begin position="30"/>
        <end position="50"/>
    </location>
</feature>
<feature type="compositionally biased region" description="Low complexity" evidence="1">
    <location>
        <begin position="352"/>
        <end position="365"/>
    </location>
</feature>
<dbReference type="Pfam" id="PF01693">
    <property type="entry name" value="Cauli_VI"/>
    <property type="match status" value="1"/>
</dbReference>
<protein>
    <recommendedName>
        <fullName evidence="2">Ribonuclease H1 N-terminal domain-containing protein</fullName>
    </recommendedName>
</protein>
<evidence type="ECO:0000256" key="1">
    <source>
        <dbReference type="SAM" id="MobiDB-lite"/>
    </source>
</evidence>
<feature type="region of interest" description="Disordered" evidence="1">
    <location>
        <begin position="301"/>
        <end position="429"/>
    </location>
</feature>
<dbReference type="InterPro" id="IPR037056">
    <property type="entry name" value="RNase_H1_N_sf"/>
</dbReference>
<dbReference type="InterPro" id="IPR009027">
    <property type="entry name" value="Ribosomal_bL9/RNase_H1_N"/>
</dbReference>
<dbReference type="STRING" id="27342.A0A0H2QZX4"/>
<feature type="domain" description="Ribonuclease H1 N-terminal" evidence="2">
    <location>
        <begin position="221"/>
        <end position="261"/>
    </location>
</feature>
<feature type="compositionally biased region" description="Low complexity" evidence="1">
    <location>
        <begin position="394"/>
        <end position="416"/>
    </location>
</feature>
<feature type="region of interest" description="Disordered" evidence="1">
    <location>
        <begin position="167"/>
        <end position="215"/>
    </location>
</feature>
<organism evidence="3 4">
    <name type="scientific">Schizopora paradoxa</name>
    <dbReference type="NCBI Taxonomy" id="27342"/>
    <lineage>
        <taxon>Eukaryota</taxon>
        <taxon>Fungi</taxon>
        <taxon>Dikarya</taxon>
        <taxon>Basidiomycota</taxon>
        <taxon>Agaricomycotina</taxon>
        <taxon>Agaricomycetes</taxon>
        <taxon>Hymenochaetales</taxon>
        <taxon>Schizoporaceae</taxon>
        <taxon>Schizopora</taxon>
    </lineage>
</organism>
<feature type="compositionally biased region" description="Pro residues" evidence="1">
    <location>
        <begin position="331"/>
        <end position="340"/>
    </location>
</feature>
<dbReference type="EMBL" id="KQ086370">
    <property type="protein sequence ID" value="KLO05065.1"/>
    <property type="molecule type" value="Genomic_DNA"/>
</dbReference>
<evidence type="ECO:0000259" key="2">
    <source>
        <dbReference type="Pfam" id="PF01693"/>
    </source>
</evidence>
<reference evidence="3 4" key="1">
    <citation type="submission" date="2015-04" db="EMBL/GenBank/DDBJ databases">
        <title>Complete genome sequence of Schizopora paradoxa KUC8140, a cosmopolitan wood degrader in East Asia.</title>
        <authorList>
            <consortium name="DOE Joint Genome Institute"/>
            <person name="Min B."/>
            <person name="Park H."/>
            <person name="Jang Y."/>
            <person name="Kim J.-J."/>
            <person name="Kim K.H."/>
            <person name="Pangilinan J."/>
            <person name="Lipzen A."/>
            <person name="Riley R."/>
            <person name="Grigoriev I.V."/>
            <person name="Spatafora J.W."/>
            <person name="Choi I.-G."/>
        </authorList>
    </citation>
    <scope>NUCLEOTIDE SEQUENCE [LARGE SCALE GENOMIC DNA]</scope>
    <source>
        <strain evidence="3 4">KUC8140</strain>
    </source>
</reference>
<feature type="compositionally biased region" description="Low complexity" evidence="1">
    <location>
        <begin position="186"/>
        <end position="198"/>
    </location>
</feature>
<proteinExistence type="predicted"/>
<sequence length="473" mass="50391">MSARIRPDGIKEHPQRAGFITESRIVAVMSDEDRKGRRDRDSTNGRHVSENDINALSQQIILTVLSTLARSLLQLASPSAAAGVSSGTPTPPGSGTLPDLANLVAALGGAHFANFNLQFPSNPTTPPANPTLPPRQCLHSCSCNAATNNPLSDFDDDVPLTAQRATSATAVRFDLPPHDSTQSRGARQQPRSSSSVPPTSAPPPSQVEHPATSPPEASDRVYVVFVGTEVGVFTDWSTVVRYTSGVPGQTQRRYSTMAAAVHAFNEAVARGEVRRIRTTADTAPIQPLPVPVEPPIGVEFVGSGASGVPAPNSTRCPRHETPPSSTSSSSQPPPSRPPTPSQSQGRQRVDGSQASSQASRVSWSSTQTASSQRDDGVHRRTQSSSSVDMDTRYSGRGSSRSSSTATPTSTSTSSPSHALSDADCESEYFEEDPEFDAYCSQVMDEHEREYRAALRESARTAAKGKARDYRESE</sequence>
<gene>
    <name evidence="3" type="ORF">SCHPADRAFT_947206</name>
</gene>
<evidence type="ECO:0000313" key="4">
    <source>
        <dbReference type="Proteomes" id="UP000053477"/>
    </source>
</evidence>
<dbReference type="SUPFAM" id="SSF55658">
    <property type="entry name" value="L9 N-domain-like"/>
    <property type="match status" value="1"/>
</dbReference>
<accession>A0A0H2QZX4</accession>
<feature type="compositionally biased region" description="Basic and acidic residues" evidence="1">
    <location>
        <begin position="31"/>
        <end position="50"/>
    </location>
</feature>
<dbReference type="InParanoid" id="A0A0H2QZX4"/>
<name>A0A0H2QZX4_9AGAM</name>
<keyword evidence="4" id="KW-1185">Reference proteome</keyword>
<evidence type="ECO:0000313" key="3">
    <source>
        <dbReference type="EMBL" id="KLO05065.1"/>
    </source>
</evidence>
<dbReference type="InterPro" id="IPR011320">
    <property type="entry name" value="RNase_H1_N"/>
</dbReference>
<dbReference type="AlphaFoldDB" id="A0A0H2QZX4"/>
<dbReference type="Proteomes" id="UP000053477">
    <property type="component" value="Unassembled WGS sequence"/>
</dbReference>
<dbReference type="Gene3D" id="3.40.970.10">
    <property type="entry name" value="Ribonuclease H1, N-terminal domain"/>
    <property type="match status" value="1"/>
</dbReference>